<dbReference type="AlphaFoldDB" id="C1GZV0"/>
<feature type="region of interest" description="Disordered" evidence="1">
    <location>
        <begin position="1"/>
        <end position="57"/>
    </location>
</feature>
<dbReference type="RefSeq" id="XP_002793772.2">
    <property type="nucleotide sequence ID" value="XM_002793726.2"/>
</dbReference>
<feature type="compositionally biased region" description="Basic and acidic residues" evidence="1">
    <location>
        <begin position="27"/>
        <end position="48"/>
    </location>
</feature>
<sequence>MAGRNRKVKERMTELTEQLGIQDSDEGEKGREKKGRREDGREEEGYVERRKRKKSGE</sequence>
<dbReference type="VEuPathDB" id="FungiDB:PAAG_04044"/>
<dbReference type="HOGENOM" id="CLU_2997056_0_0_1"/>
<proteinExistence type="predicted"/>
<gene>
    <name evidence="2" type="ORF">PAAG_04044</name>
</gene>
<dbReference type="GeneID" id="9097282"/>
<evidence type="ECO:0000256" key="1">
    <source>
        <dbReference type="SAM" id="MobiDB-lite"/>
    </source>
</evidence>
<keyword evidence="3" id="KW-1185">Reference proteome</keyword>
<protein>
    <submittedName>
        <fullName evidence="2">Uncharacterized protein</fullName>
    </submittedName>
</protein>
<dbReference type="KEGG" id="pbl:PAAG_04044"/>
<reference evidence="2 3" key="1">
    <citation type="journal article" date="2011" name="PLoS Genet.">
        <title>Comparative genomic analysis of human fungal pathogens causing paracoccidioidomycosis.</title>
        <authorList>
            <person name="Desjardins C.A."/>
            <person name="Champion M.D."/>
            <person name="Holder J.W."/>
            <person name="Muszewska A."/>
            <person name="Goldberg J."/>
            <person name="Bailao A.M."/>
            <person name="Brigido M.M."/>
            <person name="Ferreira M.E."/>
            <person name="Garcia A.M."/>
            <person name="Grynberg M."/>
            <person name="Gujja S."/>
            <person name="Heiman D.I."/>
            <person name="Henn M.R."/>
            <person name="Kodira C.D."/>
            <person name="Leon-Narvaez H."/>
            <person name="Longo L.V."/>
            <person name="Ma L.J."/>
            <person name="Malavazi I."/>
            <person name="Matsuo A.L."/>
            <person name="Morais F.V."/>
            <person name="Pereira M."/>
            <person name="Rodriguez-Brito S."/>
            <person name="Sakthikumar S."/>
            <person name="Salem-Izacc S.M."/>
            <person name="Sykes S.M."/>
            <person name="Teixeira M.M."/>
            <person name="Vallejo M.C."/>
            <person name="Walter M.E."/>
            <person name="Yandava C."/>
            <person name="Young S."/>
            <person name="Zeng Q."/>
            <person name="Zucker J."/>
            <person name="Felipe M.S."/>
            <person name="Goldman G.H."/>
            <person name="Haas B.J."/>
            <person name="McEwen J.G."/>
            <person name="Nino-Vega G."/>
            <person name="Puccia R."/>
            <person name="San-Blas G."/>
            <person name="Soares C.M."/>
            <person name="Birren B.W."/>
            <person name="Cuomo C.A."/>
        </authorList>
    </citation>
    <scope>NUCLEOTIDE SEQUENCE [LARGE SCALE GENOMIC DNA]</scope>
    <source>
        <strain evidence="3">ATCC MYA-826 / Pb01</strain>
    </source>
</reference>
<accession>C1GZV0</accession>
<dbReference type="EMBL" id="KN294001">
    <property type="protein sequence ID" value="EEH32991.2"/>
    <property type="molecule type" value="Genomic_DNA"/>
</dbReference>
<dbReference type="Proteomes" id="UP000002059">
    <property type="component" value="Partially assembled WGS sequence"/>
</dbReference>
<evidence type="ECO:0000313" key="3">
    <source>
        <dbReference type="Proteomes" id="UP000002059"/>
    </source>
</evidence>
<evidence type="ECO:0000313" key="2">
    <source>
        <dbReference type="EMBL" id="EEH32991.2"/>
    </source>
</evidence>
<dbReference type="eggNOG" id="ENOG502RQP1">
    <property type="taxonomic scope" value="Eukaryota"/>
</dbReference>
<organism evidence="2 3">
    <name type="scientific">Paracoccidioides lutzii (strain ATCC MYA-826 / Pb01)</name>
    <name type="common">Paracoccidioides brasiliensis</name>
    <dbReference type="NCBI Taxonomy" id="502779"/>
    <lineage>
        <taxon>Eukaryota</taxon>
        <taxon>Fungi</taxon>
        <taxon>Dikarya</taxon>
        <taxon>Ascomycota</taxon>
        <taxon>Pezizomycotina</taxon>
        <taxon>Eurotiomycetes</taxon>
        <taxon>Eurotiomycetidae</taxon>
        <taxon>Onygenales</taxon>
        <taxon>Ajellomycetaceae</taxon>
        <taxon>Paracoccidioides</taxon>
    </lineage>
</organism>
<name>C1GZV0_PARBA</name>